<reference evidence="2" key="1">
    <citation type="submission" date="2015-06" db="EMBL/GenBank/DDBJ databases">
        <title>Expansion of signal transduction pathways in fungi by whole-genome duplication.</title>
        <authorList>
            <consortium name="DOE Joint Genome Institute"/>
            <person name="Corrochano L.M."/>
            <person name="Kuo A."/>
            <person name="Marcet-Houben M."/>
            <person name="Polaino S."/>
            <person name="Salamov A."/>
            <person name="Villalobos J.M."/>
            <person name="Alvarez M.I."/>
            <person name="Avalos J."/>
            <person name="Benito E.P."/>
            <person name="Benoit I."/>
            <person name="Burger G."/>
            <person name="Camino L.P."/>
            <person name="Canovas D."/>
            <person name="Cerda-Olmedo E."/>
            <person name="Cheng J.-F."/>
            <person name="Dominguez A."/>
            <person name="Elias M."/>
            <person name="Eslava A.P."/>
            <person name="Glaser F."/>
            <person name="Grimwood J."/>
            <person name="Gutierrez G."/>
            <person name="Heitman J."/>
            <person name="Henrissat B."/>
            <person name="Iturriaga E.A."/>
            <person name="Lang B.F."/>
            <person name="Lavin J.L."/>
            <person name="Lee S."/>
            <person name="Li W."/>
            <person name="Lindquist E."/>
            <person name="Lopez-Garcia S."/>
            <person name="Luque E.M."/>
            <person name="Marcos A.T."/>
            <person name="Martin J."/>
            <person name="McCluskey K."/>
            <person name="Medina H.R."/>
            <person name="Miralles-Duran A."/>
            <person name="Miyazaki A."/>
            <person name="Munoz-Torres E."/>
            <person name="Oguiza J.A."/>
            <person name="Ohm R."/>
            <person name="Olmedo M."/>
            <person name="Orejas M."/>
            <person name="Ortiz-Castellanos L."/>
            <person name="Pisabarro A.G."/>
            <person name="Rodriguez-Romero J."/>
            <person name="Ruiz-Herrera J."/>
            <person name="Ruiz-Vazquez R."/>
            <person name="Sanz C."/>
            <person name="Schackwitz W."/>
            <person name="Schmutz J."/>
            <person name="Shahriari M."/>
            <person name="Shelest E."/>
            <person name="Silva-Franco F."/>
            <person name="Soanes D."/>
            <person name="Syed K."/>
            <person name="Tagua V.G."/>
            <person name="Talbot N.J."/>
            <person name="Thon M."/>
            <person name="De vries R.P."/>
            <person name="Wiebenga A."/>
            <person name="Yadav J.S."/>
            <person name="Braun E.L."/>
            <person name="Baker S."/>
            <person name="Garre V."/>
            <person name="Horwitz B."/>
            <person name="Torres-Martinez S."/>
            <person name="Idnurm A."/>
            <person name="Herrera-Estrella A."/>
            <person name="Gabaldon T."/>
            <person name="Grigoriev I.V."/>
        </authorList>
    </citation>
    <scope>NUCLEOTIDE SEQUENCE [LARGE SCALE GENOMIC DNA]</scope>
    <source>
        <strain evidence="2">NRRL 1555(-)</strain>
    </source>
</reference>
<dbReference type="Proteomes" id="UP000077315">
    <property type="component" value="Unassembled WGS sequence"/>
</dbReference>
<dbReference type="EMBL" id="KV440982">
    <property type="protein sequence ID" value="OAD73075.1"/>
    <property type="molecule type" value="Genomic_DNA"/>
</dbReference>
<dbReference type="GeneID" id="28992542"/>
<accession>A0A162X7X5</accession>
<evidence type="ECO:0000313" key="2">
    <source>
        <dbReference type="Proteomes" id="UP000077315"/>
    </source>
</evidence>
<dbReference type="AlphaFoldDB" id="A0A162X7X5"/>
<protein>
    <submittedName>
        <fullName evidence="1">Uncharacterized protein</fullName>
    </submittedName>
</protein>
<keyword evidence="2" id="KW-1185">Reference proteome</keyword>
<organism evidence="1 2">
    <name type="scientific">Phycomyces blakesleeanus (strain ATCC 8743b / DSM 1359 / FGSC 10004 / NBRC 33097 / NRRL 1555)</name>
    <dbReference type="NCBI Taxonomy" id="763407"/>
    <lineage>
        <taxon>Eukaryota</taxon>
        <taxon>Fungi</taxon>
        <taxon>Fungi incertae sedis</taxon>
        <taxon>Mucoromycota</taxon>
        <taxon>Mucoromycotina</taxon>
        <taxon>Mucoromycetes</taxon>
        <taxon>Mucorales</taxon>
        <taxon>Phycomycetaceae</taxon>
        <taxon>Phycomyces</taxon>
    </lineage>
</organism>
<dbReference type="InParanoid" id="A0A162X7X5"/>
<evidence type="ECO:0000313" key="1">
    <source>
        <dbReference type="EMBL" id="OAD73075.1"/>
    </source>
</evidence>
<dbReference type="VEuPathDB" id="FungiDB:PHYBLDRAFT_146386"/>
<sequence length="162" mass="18529">MFPSIQMYNTDCHCTRCNNNDQGVSQVLRYTVQRHNKRVRFEAEKRSMGVDTENGQANSPILDTVSIFDNDVFVGNNYNGNESNMTDDNDSNDNSKEDTAKIYVEEFNNEDPFAASGMLENPVHRFIAIFTVLFASRYVVNKSSVVLIEFINELLKIYGQDF</sequence>
<name>A0A162X7X5_PHYB8</name>
<gene>
    <name evidence="1" type="ORF">PHYBLDRAFT_146386</name>
</gene>
<dbReference type="RefSeq" id="XP_018291115.1">
    <property type="nucleotide sequence ID" value="XM_018431636.1"/>
</dbReference>
<proteinExistence type="predicted"/>